<dbReference type="EMBL" id="CP163443">
    <property type="protein sequence ID" value="XDQ54235.1"/>
    <property type="molecule type" value="Genomic_DNA"/>
</dbReference>
<organism evidence="1">
    <name type="scientific">Streptomyces sp. R41</name>
    <dbReference type="NCBI Taxonomy" id="3238632"/>
    <lineage>
        <taxon>Bacteria</taxon>
        <taxon>Bacillati</taxon>
        <taxon>Actinomycetota</taxon>
        <taxon>Actinomycetes</taxon>
        <taxon>Kitasatosporales</taxon>
        <taxon>Streptomycetaceae</taxon>
        <taxon>Streptomyces</taxon>
    </lineage>
</organism>
<protein>
    <submittedName>
        <fullName evidence="1">Uncharacterized protein</fullName>
    </submittedName>
</protein>
<sequence length="156" mass="17363">MEWMTLAGPRFGALVGVGSTVVADRTRWRRDAGERARQERREIYWACLVTFRQAHEAMRAMATGDQEREAAGLDAAVREAFRASGCNEARESAVICVPTEMVSAIDAAYYSLRRLRDVLASGSSLRSSACQEAREAHQQAVRDARAAMRIDLDRRA</sequence>
<proteinExistence type="predicted"/>
<accession>A0AB39RHD7</accession>
<evidence type="ECO:0000313" key="1">
    <source>
        <dbReference type="EMBL" id="XDQ54235.1"/>
    </source>
</evidence>
<reference evidence="1" key="1">
    <citation type="submission" date="2024-07" db="EMBL/GenBank/DDBJ databases">
        <authorList>
            <person name="Yu S.T."/>
        </authorList>
    </citation>
    <scope>NUCLEOTIDE SEQUENCE</scope>
    <source>
        <strain evidence="1">R41</strain>
    </source>
</reference>
<dbReference type="AlphaFoldDB" id="A0AB39RHD7"/>
<name>A0AB39RHD7_9ACTN</name>
<gene>
    <name evidence="1" type="ORF">AB5J53_22460</name>
</gene>
<dbReference type="RefSeq" id="WP_369247460.1">
    <property type="nucleotide sequence ID" value="NZ_CP163443.1"/>
</dbReference>